<dbReference type="PANTHER" id="PTHR14336">
    <property type="entry name" value="TANDEM PH DOMAIN CONTAINING PROTEIN"/>
    <property type="match status" value="1"/>
</dbReference>
<dbReference type="Pfam" id="PF00169">
    <property type="entry name" value="PH"/>
    <property type="match status" value="1"/>
</dbReference>
<dbReference type="SMART" id="SM00233">
    <property type="entry name" value="PH"/>
    <property type="match status" value="1"/>
</dbReference>
<dbReference type="SUPFAM" id="SSF55550">
    <property type="entry name" value="SH2 domain"/>
    <property type="match status" value="1"/>
</dbReference>
<evidence type="ECO:0000256" key="2">
    <source>
        <dbReference type="PROSITE-ProRule" id="PRU00191"/>
    </source>
</evidence>
<dbReference type="EMBL" id="CASHTH010003152">
    <property type="protein sequence ID" value="CAI8040955.1"/>
    <property type="molecule type" value="Genomic_DNA"/>
</dbReference>
<dbReference type="InterPro" id="IPR011993">
    <property type="entry name" value="PH-like_dom_sf"/>
</dbReference>
<dbReference type="InterPro" id="IPR000980">
    <property type="entry name" value="SH2"/>
</dbReference>
<protein>
    <submittedName>
        <fullName evidence="7">Dual adapter for phosphotyrosine and 3-phosphotyrosine and 3-phosphoinositide</fullName>
    </submittedName>
</protein>
<dbReference type="Gene3D" id="3.30.505.10">
    <property type="entry name" value="SH2 domain"/>
    <property type="match status" value="1"/>
</dbReference>
<organism evidence="7 8">
    <name type="scientific">Geodia barretti</name>
    <name type="common">Barrett's horny sponge</name>
    <dbReference type="NCBI Taxonomy" id="519541"/>
    <lineage>
        <taxon>Eukaryota</taxon>
        <taxon>Metazoa</taxon>
        <taxon>Porifera</taxon>
        <taxon>Demospongiae</taxon>
        <taxon>Heteroscleromorpha</taxon>
        <taxon>Tetractinellida</taxon>
        <taxon>Astrophorina</taxon>
        <taxon>Geodiidae</taxon>
        <taxon>Geodia</taxon>
    </lineage>
</organism>
<dbReference type="InterPro" id="IPR051707">
    <property type="entry name" value="PI-Interact_SigTrans_Reg"/>
</dbReference>
<reference evidence="7" key="1">
    <citation type="submission" date="2023-03" db="EMBL/GenBank/DDBJ databases">
        <authorList>
            <person name="Steffen K."/>
            <person name="Cardenas P."/>
        </authorList>
    </citation>
    <scope>NUCLEOTIDE SEQUENCE</scope>
</reference>
<dbReference type="AlphaFoldDB" id="A0AA35T386"/>
<evidence type="ECO:0000313" key="7">
    <source>
        <dbReference type="EMBL" id="CAI8040955.1"/>
    </source>
</evidence>
<evidence type="ECO:0000256" key="4">
    <source>
        <dbReference type="SAM" id="SignalP"/>
    </source>
</evidence>
<dbReference type="CDD" id="cd10573">
    <property type="entry name" value="PH_DAPP1"/>
    <property type="match status" value="1"/>
</dbReference>
<feature type="non-terminal residue" evidence="7">
    <location>
        <position position="1"/>
    </location>
</feature>
<proteinExistence type="predicted"/>
<dbReference type="PROSITE" id="PS50003">
    <property type="entry name" value="PH_DOMAIN"/>
    <property type="match status" value="1"/>
</dbReference>
<dbReference type="PROSITE" id="PS50001">
    <property type="entry name" value="SH2"/>
    <property type="match status" value="1"/>
</dbReference>
<evidence type="ECO:0000313" key="8">
    <source>
        <dbReference type="Proteomes" id="UP001174909"/>
    </source>
</evidence>
<feature type="signal peptide" evidence="4">
    <location>
        <begin position="1"/>
        <end position="25"/>
    </location>
</feature>
<feature type="region of interest" description="Disordered" evidence="3">
    <location>
        <begin position="42"/>
        <end position="77"/>
    </location>
</feature>
<comment type="caution">
    <text evidence="7">The sequence shown here is derived from an EMBL/GenBank/DDBJ whole genome shotgun (WGS) entry which is preliminary data.</text>
</comment>
<dbReference type="PANTHER" id="PTHR14336:SF15">
    <property type="entry name" value="DUAL ADAPTER FOR PHOSPHOTYROSINE AND 3-PHOSPHOTYROSINE AND 3-PHOSPHOINOSITIDE"/>
    <property type="match status" value="1"/>
</dbReference>
<evidence type="ECO:0000259" key="6">
    <source>
        <dbReference type="PROSITE" id="PS50003"/>
    </source>
</evidence>
<gene>
    <name evidence="7" type="ORF">GBAR_LOCUS22763</name>
</gene>
<dbReference type="Gene3D" id="2.30.29.30">
    <property type="entry name" value="Pleckstrin-homology domain (PH domain)/Phosphotyrosine-binding domain (PTB)"/>
    <property type="match status" value="1"/>
</dbReference>
<keyword evidence="4" id="KW-0732">Signal</keyword>
<evidence type="ECO:0000256" key="3">
    <source>
        <dbReference type="SAM" id="MobiDB-lite"/>
    </source>
</evidence>
<dbReference type="SMART" id="SM00252">
    <property type="entry name" value="SH2"/>
    <property type="match status" value="1"/>
</dbReference>
<dbReference type="InterPro" id="IPR001849">
    <property type="entry name" value="PH_domain"/>
</dbReference>
<feature type="domain" description="PH" evidence="6">
    <location>
        <begin position="216"/>
        <end position="311"/>
    </location>
</feature>
<keyword evidence="1 2" id="KW-0727">SH2 domain</keyword>
<dbReference type="SUPFAM" id="SSF50729">
    <property type="entry name" value="PH domain-like"/>
    <property type="match status" value="1"/>
</dbReference>
<dbReference type="PRINTS" id="PR00401">
    <property type="entry name" value="SH2DOMAIN"/>
</dbReference>
<sequence length="312" mass="35657">PVQKKGVPSLLGSVLSLLLLRVCPGSLCHECEEREVMATAPRLSPYRGRPPSLEESAASSGSTRYSMAAGDRHPPPPPPDIDLIPWYHYQITRHVAESVLMSTGEDGSYLLRDSNTNLGEFTLSVRAKNSVKHFPVRWEGNEFSFGFGKFQTVSELLEHFESKPVIGGESGVLTLLKFPYPREVEEPECYDNIRVHAEWGQPQPQRNATSQPVFSIASKEGYLTKLGYHRKTWRTRWFVLFKNELKYFRSREEKTPIKVINFGDVSDILADDSQGKQNCFRIITSYRTFFLYASSAQEAEDWIKILRWRLVH</sequence>
<feature type="domain" description="SH2" evidence="5">
    <location>
        <begin position="86"/>
        <end position="180"/>
    </location>
</feature>
<name>A0AA35T386_GEOBA</name>
<keyword evidence="8" id="KW-1185">Reference proteome</keyword>
<evidence type="ECO:0000256" key="1">
    <source>
        <dbReference type="ARBA" id="ARBA00022999"/>
    </source>
</evidence>
<dbReference type="FunFam" id="2.30.29.30:FF:000286">
    <property type="entry name" value="PH-protein kinase domain containing protein"/>
    <property type="match status" value="1"/>
</dbReference>
<dbReference type="Proteomes" id="UP001174909">
    <property type="component" value="Unassembled WGS sequence"/>
</dbReference>
<dbReference type="Pfam" id="PF00017">
    <property type="entry name" value="SH2"/>
    <property type="match status" value="1"/>
</dbReference>
<accession>A0AA35T386</accession>
<dbReference type="InterPro" id="IPR036860">
    <property type="entry name" value="SH2_dom_sf"/>
</dbReference>
<feature type="chain" id="PRO_5041469013" evidence="4">
    <location>
        <begin position="26"/>
        <end position="312"/>
    </location>
</feature>
<evidence type="ECO:0000259" key="5">
    <source>
        <dbReference type="PROSITE" id="PS50001"/>
    </source>
</evidence>